<reference evidence="2 3" key="1">
    <citation type="journal article" date="2019" name="Int. J. Syst. Evol. Microbiol.">
        <title>The Global Catalogue of Microorganisms (GCM) 10K type strain sequencing project: providing services to taxonomists for standard genome sequencing and annotation.</title>
        <authorList>
            <consortium name="The Broad Institute Genomics Platform"/>
            <consortium name="The Broad Institute Genome Sequencing Center for Infectious Disease"/>
            <person name="Wu L."/>
            <person name="Ma J."/>
        </authorList>
    </citation>
    <scope>NUCLEOTIDE SEQUENCE [LARGE SCALE GENOMIC DNA]</scope>
    <source>
        <strain evidence="2 3">JCM 16231</strain>
    </source>
</reference>
<evidence type="ECO:0008006" key="4">
    <source>
        <dbReference type="Google" id="ProtNLM"/>
    </source>
</evidence>
<keyword evidence="1" id="KW-0732">Signal</keyword>
<comment type="caution">
    <text evidence="2">The sequence shown here is derived from an EMBL/GenBank/DDBJ whole genome shotgun (WGS) entry which is preliminary data.</text>
</comment>
<gene>
    <name evidence="2" type="ORF">GCM10009433_20550</name>
</gene>
<dbReference type="EMBL" id="BAAAGG010000021">
    <property type="protein sequence ID" value="GAA0761354.1"/>
    <property type="molecule type" value="Genomic_DNA"/>
</dbReference>
<evidence type="ECO:0000313" key="2">
    <source>
        <dbReference type="EMBL" id="GAA0761354.1"/>
    </source>
</evidence>
<keyword evidence="3" id="KW-1185">Reference proteome</keyword>
<feature type="signal peptide" evidence="1">
    <location>
        <begin position="1"/>
        <end position="18"/>
    </location>
</feature>
<feature type="chain" id="PRO_5046098272" description="DUF2490 domain-containing protein" evidence="1">
    <location>
        <begin position="19"/>
        <end position="226"/>
    </location>
</feature>
<name>A0ABN1KBP8_9FLAO</name>
<protein>
    <recommendedName>
        <fullName evidence="4">DUF2490 domain-containing protein</fullName>
    </recommendedName>
</protein>
<organism evidence="2 3">
    <name type="scientific">Psychroflexus lacisalsi</name>
    <dbReference type="NCBI Taxonomy" id="503928"/>
    <lineage>
        <taxon>Bacteria</taxon>
        <taxon>Pseudomonadati</taxon>
        <taxon>Bacteroidota</taxon>
        <taxon>Flavobacteriia</taxon>
        <taxon>Flavobacteriales</taxon>
        <taxon>Flavobacteriaceae</taxon>
        <taxon>Psychroflexus</taxon>
    </lineage>
</organism>
<accession>A0ABN1KBP8</accession>
<proteinExistence type="predicted"/>
<dbReference type="InterPro" id="IPR019619">
    <property type="entry name" value="DUF2490"/>
</dbReference>
<evidence type="ECO:0000313" key="3">
    <source>
        <dbReference type="Proteomes" id="UP001500185"/>
    </source>
</evidence>
<sequence>MKYFFLVAFLLLSLSSKAQNDRFIFGFFPEASLSYKISEKYSITHKIESQNGLFDSNNLNEEFEYEQTLTDLQTFIGRRLSPFVKVDVGYQYRIEEGENTHRTIQQVSILQRESFYRIGHRIRIDETFFQDAPLLFRARYRIKGQVPLQGLSLDPGENYLTVSNELIYMIQSTEDDLENRLTAALGFYFDDKNKLEVGFDYRTDDYLVDNRFRHRLWFKFGYYKTL</sequence>
<dbReference type="Pfam" id="PF10677">
    <property type="entry name" value="DUF2490"/>
    <property type="match status" value="1"/>
</dbReference>
<dbReference type="RefSeq" id="WP_224454924.1">
    <property type="nucleotide sequence ID" value="NZ_BAAAGG010000021.1"/>
</dbReference>
<dbReference type="Proteomes" id="UP001500185">
    <property type="component" value="Unassembled WGS sequence"/>
</dbReference>
<evidence type="ECO:0000256" key="1">
    <source>
        <dbReference type="SAM" id="SignalP"/>
    </source>
</evidence>